<organism evidence="2 3">
    <name type="scientific">Paenibacillus psychroresistens</name>
    <dbReference type="NCBI Taxonomy" id="1778678"/>
    <lineage>
        <taxon>Bacteria</taxon>
        <taxon>Bacillati</taxon>
        <taxon>Bacillota</taxon>
        <taxon>Bacilli</taxon>
        <taxon>Bacillales</taxon>
        <taxon>Paenibacillaceae</taxon>
        <taxon>Paenibacillus</taxon>
    </lineage>
</organism>
<dbReference type="InterPro" id="IPR026353">
    <property type="entry name" value="Hypoxan-DNA_Glyclase"/>
</dbReference>
<dbReference type="Gene3D" id="3.40.470.10">
    <property type="entry name" value="Uracil-DNA glycosylase-like domain"/>
    <property type="match status" value="1"/>
</dbReference>
<keyword evidence="2" id="KW-0378">Hydrolase</keyword>
<dbReference type="InterPro" id="IPR005122">
    <property type="entry name" value="Uracil-DNA_glycosylase-like"/>
</dbReference>
<name>A0A6B8RQ79_9BACL</name>
<proteinExistence type="predicted"/>
<evidence type="ECO:0000313" key="3">
    <source>
        <dbReference type="Proteomes" id="UP000426246"/>
    </source>
</evidence>
<feature type="domain" description="Uracil-DNA glycosylase-like" evidence="1">
    <location>
        <begin position="10"/>
        <end position="151"/>
    </location>
</feature>
<dbReference type="Pfam" id="PF03167">
    <property type="entry name" value="UDG"/>
    <property type="match status" value="1"/>
</dbReference>
<protein>
    <submittedName>
        <fullName evidence="2">DNA-deoxyinosine glycosylase</fullName>
        <ecNumber evidence="2">3.2.2.15</ecNumber>
    </submittedName>
</protein>
<keyword evidence="3" id="KW-1185">Reference proteome</keyword>
<gene>
    <name evidence="2" type="ORF">EHS13_24655</name>
</gene>
<reference evidence="3" key="1">
    <citation type="submission" date="2018-11" db="EMBL/GenBank/DDBJ databases">
        <title>Complete genome sequence of Paenibacillus sp. ML311-T8.</title>
        <authorList>
            <person name="Nam Y.-D."/>
            <person name="Kang J."/>
            <person name="Chung W.-H."/>
            <person name="Park Y.S."/>
        </authorList>
    </citation>
    <scope>NUCLEOTIDE SEQUENCE [LARGE SCALE GENOMIC DNA]</scope>
    <source>
        <strain evidence="3">ML311-T8</strain>
    </source>
</reference>
<dbReference type="EMBL" id="CP034235">
    <property type="protein sequence ID" value="QGQ97852.1"/>
    <property type="molecule type" value="Genomic_DNA"/>
</dbReference>
<dbReference type="NCBIfam" id="TIGR04274">
    <property type="entry name" value="hypoxanDNAglyco"/>
    <property type="match status" value="1"/>
</dbReference>
<accession>A0A6B8RQ79</accession>
<evidence type="ECO:0000313" key="2">
    <source>
        <dbReference type="EMBL" id="QGQ97852.1"/>
    </source>
</evidence>
<dbReference type="GO" id="GO:0033958">
    <property type="term" value="F:DNA-deoxyinosine glycosylase activity"/>
    <property type="evidence" value="ECO:0007669"/>
    <property type="project" value="UniProtKB-EC"/>
</dbReference>
<dbReference type="RefSeq" id="WP_155702953.1">
    <property type="nucleotide sequence ID" value="NZ_CP034235.1"/>
</dbReference>
<dbReference type="InterPro" id="IPR036895">
    <property type="entry name" value="Uracil-DNA_glycosylase-like_sf"/>
</dbReference>
<keyword evidence="2" id="KW-0326">Glycosidase</keyword>
<dbReference type="AlphaFoldDB" id="A0A6B8RQ79"/>
<sequence>MQVSSFPWLADSQSKQIILGSMPGVESLRQQQYYAHPRNQFWRIFYTLHGCDPGLSYKERTDFLLSKQTALWDVVSHCERAGSLDSDIENPVMNDFERLLTEFPNIRTFFFNGGKAFELFTRYVAPNLTINDHTYHKLPSSSPAYTLSFENKLKLWGIIIL</sequence>
<dbReference type="Proteomes" id="UP000426246">
    <property type="component" value="Chromosome"/>
</dbReference>
<dbReference type="SUPFAM" id="SSF52141">
    <property type="entry name" value="Uracil-DNA glycosylase-like"/>
    <property type="match status" value="1"/>
</dbReference>
<dbReference type="EC" id="3.2.2.15" evidence="2"/>
<evidence type="ECO:0000259" key="1">
    <source>
        <dbReference type="Pfam" id="PF03167"/>
    </source>
</evidence>
<dbReference type="KEGG" id="ppsc:EHS13_24655"/>
<dbReference type="OrthoDB" id="9799921at2"/>
<dbReference type="CDD" id="cd10032">
    <property type="entry name" value="UDG-F6_HDG"/>
    <property type="match status" value="1"/>
</dbReference>